<dbReference type="AlphaFoldDB" id="A0A5B7EK54"/>
<keyword evidence="2" id="KW-1185">Reference proteome</keyword>
<proteinExistence type="predicted"/>
<sequence length="91" mass="9517">MAHPIIAILIPALPSLLSPYSRRAWLPLGGGGPRCDARHSLIASRILPETGTISTDLSIESYSLKSLAPSGLGWLIIKVLAGDAAVTTSLE</sequence>
<comment type="caution">
    <text evidence="1">The sequence shown here is derived from an EMBL/GenBank/DDBJ whole genome shotgun (WGS) entry which is preliminary data.</text>
</comment>
<name>A0A5B7EK54_PORTR</name>
<evidence type="ECO:0000313" key="2">
    <source>
        <dbReference type="Proteomes" id="UP000324222"/>
    </source>
</evidence>
<reference evidence="1 2" key="1">
    <citation type="submission" date="2019-05" db="EMBL/GenBank/DDBJ databases">
        <title>Another draft genome of Portunus trituberculatus and its Hox gene families provides insights of decapod evolution.</title>
        <authorList>
            <person name="Jeong J.-H."/>
            <person name="Song I."/>
            <person name="Kim S."/>
            <person name="Choi T."/>
            <person name="Kim D."/>
            <person name="Ryu S."/>
            <person name="Kim W."/>
        </authorList>
    </citation>
    <scope>NUCLEOTIDE SEQUENCE [LARGE SCALE GENOMIC DNA]</scope>
    <source>
        <tissue evidence="1">Muscle</tissue>
    </source>
</reference>
<dbReference type="Proteomes" id="UP000324222">
    <property type="component" value="Unassembled WGS sequence"/>
</dbReference>
<protein>
    <submittedName>
        <fullName evidence="1">Uncharacterized protein</fullName>
    </submittedName>
</protein>
<organism evidence="1 2">
    <name type="scientific">Portunus trituberculatus</name>
    <name type="common">Swimming crab</name>
    <name type="synonym">Neptunus trituberculatus</name>
    <dbReference type="NCBI Taxonomy" id="210409"/>
    <lineage>
        <taxon>Eukaryota</taxon>
        <taxon>Metazoa</taxon>
        <taxon>Ecdysozoa</taxon>
        <taxon>Arthropoda</taxon>
        <taxon>Crustacea</taxon>
        <taxon>Multicrustacea</taxon>
        <taxon>Malacostraca</taxon>
        <taxon>Eumalacostraca</taxon>
        <taxon>Eucarida</taxon>
        <taxon>Decapoda</taxon>
        <taxon>Pleocyemata</taxon>
        <taxon>Brachyura</taxon>
        <taxon>Eubrachyura</taxon>
        <taxon>Portunoidea</taxon>
        <taxon>Portunidae</taxon>
        <taxon>Portuninae</taxon>
        <taxon>Portunus</taxon>
    </lineage>
</organism>
<dbReference type="EMBL" id="VSRR010002851">
    <property type="protein sequence ID" value="MPC33519.1"/>
    <property type="molecule type" value="Genomic_DNA"/>
</dbReference>
<evidence type="ECO:0000313" key="1">
    <source>
        <dbReference type="EMBL" id="MPC33519.1"/>
    </source>
</evidence>
<accession>A0A5B7EK54</accession>
<gene>
    <name evidence="1" type="ORF">E2C01_026871</name>
</gene>